<dbReference type="EMBL" id="CADEAL010000760">
    <property type="protein sequence ID" value="CAB1424866.1"/>
    <property type="molecule type" value="Genomic_DNA"/>
</dbReference>
<proteinExistence type="predicted"/>
<dbReference type="Gene3D" id="1.10.418.10">
    <property type="entry name" value="Calponin-like domain"/>
    <property type="match status" value="1"/>
</dbReference>
<dbReference type="Proteomes" id="UP001153269">
    <property type="component" value="Unassembled WGS sequence"/>
</dbReference>
<sequence>MNENEAARLSGVAGRGQMKYRKIPENIRWSRLSSENTKQTIERFVPRRLPSLKSIERVHSASVAIVRGQCLHPRGCVHLRAALGRWAHLKTPLSSDFLCLKNIRTFLKVCHDKFGLRHSELFDPFDLFDVRDFGKPAEDLGVGSAVKKAESLAGVSSELRGGYAKNSRLCSASTPRAANIWNVPQPQPGRDAVY</sequence>
<organism evidence="1 2">
    <name type="scientific">Pleuronectes platessa</name>
    <name type="common">European plaice</name>
    <dbReference type="NCBI Taxonomy" id="8262"/>
    <lineage>
        <taxon>Eukaryota</taxon>
        <taxon>Metazoa</taxon>
        <taxon>Chordata</taxon>
        <taxon>Craniata</taxon>
        <taxon>Vertebrata</taxon>
        <taxon>Euteleostomi</taxon>
        <taxon>Actinopterygii</taxon>
        <taxon>Neopterygii</taxon>
        <taxon>Teleostei</taxon>
        <taxon>Neoteleostei</taxon>
        <taxon>Acanthomorphata</taxon>
        <taxon>Carangaria</taxon>
        <taxon>Pleuronectiformes</taxon>
        <taxon>Pleuronectoidei</taxon>
        <taxon>Pleuronectidae</taxon>
        <taxon>Pleuronectes</taxon>
    </lineage>
</organism>
<evidence type="ECO:0000313" key="1">
    <source>
        <dbReference type="EMBL" id="CAB1424866.1"/>
    </source>
</evidence>
<reference evidence="1" key="1">
    <citation type="submission" date="2020-03" db="EMBL/GenBank/DDBJ databases">
        <authorList>
            <person name="Weist P."/>
        </authorList>
    </citation>
    <scope>NUCLEOTIDE SEQUENCE</scope>
</reference>
<accession>A0A9N7U5A0</accession>
<dbReference type="SUPFAM" id="SSF47576">
    <property type="entry name" value="Calponin-homology domain, CH-domain"/>
    <property type="match status" value="1"/>
</dbReference>
<comment type="caution">
    <text evidence="1">The sequence shown here is derived from an EMBL/GenBank/DDBJ whole genome shotgun (WGS) entry which is preliminary data.</text>
</comment>
<dbReference type="PANTHER" id="PTHR45818">
    <property type="entry name" value="PROTEIN VAV"/>
    <property type="match status" value="1"/>
</dbReference>
<protein>
    <submittedName>
        <fullName evidence="1">Uncharacterized protein</fullName>
    </submittedName>
</protein>
<dbReference type="GO" id="GO:0005737">
    <property type="term" value="C:cytoplasm"/>
    <property type="evidence" value="ECO:0007669"/>
    <property type="project" value="TreeGrafter"/>
</dbReference>
<dbReference type="InterPro" id="IPR036872">
    <property type="entry name" value="CH_dom_sf"/>
</dbReference>
<evidence type="ECO:0000313" key="2">
    <source>
        <dbReference type="Proteomes" id="UP001153269"/>
    </source>
</evidence>
<gene>
    <name evidence="1" type="ORF">PLEPLA_LOCUS12795</name>
</gene>
<dbReference type="PANTHER" id="PTHR45818:SF4">
    <property type="entry name" value="GUANINE NUCLEOTIDE EXCHANGE FACTOR VAV2"/>
    <property type="match status" value="1"/>
</dbReference>
<keyword evidence="2" id="KW-1185">Reference proteome</keyword>
<dbReference type="GO" id="GO:0005085">
    <property type="term" value="F:guanyl-nucleotide exchange factor activity"/>
    <property type="evidence" value="ECO:0007669"/>
    <property type="project" value="TreeGrafter"/>
</dbReference>
<name>A0A9N7U5A0_PLEPL</name>
<dbReference type="GO" id="GO:0016477">
    <property type="term" value="P:cell migration"/>
    <property type="evidence" value="ECO:0007669"/>
    <property type="project" value="TreeGrafter"/>
</dbReference>
<dbReference type="AlphaFoldDB" id="A0A9N7U5A0"/>